<gene>
    <name evidence="1" type="ORF">H5V45_15175</name>
</gene>
<reference evidence="1 2" key="1">
    <citation type="submission" date="2020-08" db="EMBL/GenBank/DDBJ databases">
        <authorList>
            <person name="Seo M.-J."/>
        </authorList>
    </citation>
    <scope>NUCLEOTIDE SEQUENCE [LARGE SCALE GENOMIC DNA]</scope>
    <source>
        <strain evidence="1 2">KIGAM211</strain>
    </source>
</reference>
<keyword evidence="2" id="KW-1185">Reference proteome</keyword>
<name>A0A7X0RHZ0_9ACTN</name>
<organism evidence="1 2">
    <name type="scientific">Nocardioides luti</name>
    <dbReference type="NCBI Taxonomy" id="2761101"/>
    <lineage>
        <taxon>Bacteria</taxon>
        <taxon>Bacillati</taxon>
        <taxon>Actinomycetota</taxon>
        <taxon>Actinomycetes</taxon>
        <taxon>Propionibacteriales</taxon>
        <taxon>Nocardioidaceae</taxon>
        <taxon>Nocardioides</taxon>
    </lineage>
</organism>
<dbReference type="EMBL" id="JACKXE010000001">
    <property type="protein sequence ID" value="MBB6628666.1"/>
    <property type="molecule type" value="Genomic_DNA"/>
</dbReference>
<dbReference type="Proteomes" id="UP000523955">
    <property type="component" value="Unassembled WGS sequence"/>
</dbReference>
<protein>
    <submittedName>
        <fullName evidence="1">Uncharacterized protein</fullName>
    </submittedName>
</protein>
<accession>A0A7X0RHZ0</accession>
<evidence type="ECO:0000313" key="2">
    <source>
        <dbReference type="Proteomes" id="UP000523955"/>
    </source>
</evidence>
<sequence length="127" mass="13720">MMGDVDHALLFDARARVLADLQARHHATPEAVSLLEDAVSDRKWWAEQWPEGAVYVAGLVAQDVQDALFESVGRWPICLTCGDAPQHALHIHPDLGGPDPMWVCEEKGEPVAPLGRLSSPGPAAPRG</sequence>
<comment type="caution">
    <text evidence="1">The sequence shown here is derived from an EMBL/GenBank/DDBJ whole genome shotgun (WGS) entry which is preliminary data.</text>
</comment>
<proteinExistence type="predicted"/>
<evidence type="ECO:0000313" key="1">
    <source>
        <dbReference type="EMBL" id="MBB6628666.1"/>
    </source>
</evidence>
<dbReference type="AlphaFoldDB" id="A0A7X0RHZ0"/>